<accession>A0A7W8CW96</accession>
<keyword evidence="1" id="KW-1133">Transmembrane helix</keyword>
<protein>
    <submittedName>
        <fullName evidence="2">ABC-type Fe3+ transport system permease subunit</fullName>
    </submittedName>
</protein>
<sequence>MLLFVPDVSMAAYAISQKVDAYVYNAAHTYITLLLLVFLGLFLSVDWLLLVSFI</sequence>
<gene>
    <name evidence="2" type="ORF">HNQ44_002640</name>
</gene>
<feature type="transmembrane region" description="Helical" evidence="1">
    <location>
        <begin position="30"/>
        <end position="51"/>
    </location>
</feature>
<comment type="caution">
    <text evidence="2">The sequence shown here is derived from an EMBL/GenBank/DDBJ whole genome shotgun (WGS) entry which is preliminary data.</text>
</comment>
<dbReference type="InterPro" id="IPR025356">
    <property type="entry name" value="DUF4260"/>
</dbReference>
<evidence type="ECO:0000256" key="1">
    <source>
        <dbReference type="SAM" id="Phobius"/>
    </source>
</evidence>
<dbReference type="Proteomes" id="UP000525923">
    <property type="component" value="Unassembled WGS sequence"/>
</dbReference>
<evidence type="ECO:0000313" key="2">
    <source>
        <dbReference type="EMBL" id="MBB5181175.1"/>
    </source>
</evidence>
<organism evidence="2 3">
    <name type="scientific">Planococcus koreensis</name>
    <dbReference type="NCBI Taxonomy" id="112331"/>
    <lineage>
        <taxon>Bacteria</taxon>
        <taxon>Bacillati</taxon>
        <taxon>Bacillota</taxon>
        <taxon>Bacilli</taxon>
        <taxon>Bacillales</taxon>
        <taxon>Caryophanaceae</taxon>
        <taxon>Planococcus</taxon>
    </lineage>
</organism>
<dbReference type="EMBL" id="JACHHE010000007">
    <property type="protein sequence ID" value="MBB5181175.1"/>
    <property type="molecule type" value="Genomic_DNA"/>
</dbReference>
<reference evidence="2 3" key="1">
    <citation type="submission" date="2020-08" db="EMBL/GenBank/DDBJ databases">
        <title>Genomic Encyclopedia of Type Strains, Phase IV (KMG-IV): sequencing the most valuable type-strain genomes for metagenomic binning, comparative biology and taxonomic classification.</title>
        <authorList>
            <person name="Goeker M."/>
        </authorList>
    </citation>
    <scope>NUCLEOTIDE SEQUENCE [LARGE SCALE GENOMIC DNA]</scope>
    <source>
        <strain evidence="2 3">DSM 15895</strain>
    </source>
</reference>
<keyword evidence="1" id="KW-0472">Membrane</keyword>
<keyword evidence="3" id="KW-1185">Reference proteome</keyword>
<dbReference type="Pfam" id="PF14079">
    <property type="entry name" value="DUF4260"/>
    <property type="match status" value="1"/>
</dbReference>
<name>A0A7W8CW96_9BACL</name>
<evidence type="ECO:0000313" key="3">
    <source>
        <dbReference type="Proteomes" id="UP000525923"/>
    </source>
</evidence>
<proteinExistence type="predicted"/>
<dbReference type="AlphaFoldDB" id="A0A7W8CW96"/>
<keyword evidence="1" id="KW-0812">Transmembrane</keyword>